<feature type="compositionally biased region" description="Acidic residues" evidence="1">
    <location>
        <begin position="402"/>
        <end position="414"/>
    </location>
</feature>
<feature type="domain" description="Methyltransferase" evidence="2">
    <location>
        <begin position="292"/>
        <end position="381"/>
    </location>
</feature>
<comment type="caution">
    <text evidence="3">The sequence shown here is derived from an EMBL/GenBank/DDBJ whole genome shotgun (WGS) entry which is preliminary data.</text>
</comment>
<protein>
    <submittedName>
        <fullName evidence="3">Class I SAM-dependent methyltransferase</fullName>
    </submittedName>
</protein>
<evidence type="ECO:0000313" key="3">
    <source>
        <dbReference type="EMBL" id="MBM7078268.1"/>
    </source>
</evidence>
<dbReference type="GO" id="GO:0032259">
    <property type="term" value="P:methylation"/>
    <property type="evidence" value="ECO:0007669"/>
    <property type="project" value="UniProtKB-KW"/>
</dbReference>
<keyword evidence="4" id="KW-1185">Reference proteome</keyword>
<accession>A0ABS2IVH0</accession>
<dbReference type="GO" id="GO:0008168">
    <property type="term" value="F:methyltransferase activity"/>
    <property type="evidence" value="ECO:0007669"/>
    <property type="project" value="UniProtKB-KW"/>
</dbReference>
<organism evidence="3 4">
    <name type="scientific">Micromonospora humida</name>
    <dbReference type="NCBI Taxonomy" id="2809018"/>
    <lineage>
        <taxon>Bacteria</taxon>
        <taxon>Bacillati</taxon>
        <taxon>Actinomycetota</taxon>
        <taxon>Actinomycetes</taxon>
        <taxon>Micromonosporales</taxon>
        <taxon>Micromonosporaceae</taxon>
        <taxon>Micromonospora</taxon>
    </lineage>
</organism>
<evidence type="ECO:0000259" key="2">
    <source>
        <dbReference type="Pfam" id="PF13649"/>
    </source>
</evidence>
<dbReference type="InterPro" id="IPR029063">
    <property type="entry name" value="SAM-dependent_MTases_sf"/>
</dbReference>
<dbReference type="InterPro" id="IPR041698">
    <property type="entry name" value="Methyltransf_25"/>
</dbReference>
<reference evidence="3 4" key="1">
    <citation type="submission" date="2021-02" db="EMBL/GenBank/DDBJ databases">
        <authorList>
            <person name="Ra J.-S."/>
        </authorList>
    </citation>
    <scope>NUCLEOTIDE SEQUENCE [LARGE SCALE GENOMIC DNA]</scope>
    <source>
        <strain evidence="3 4">MMS20-R1-14</strain>
    </source>
</reference>
<dbReference type="Proteomes" id="UP001518872">
    <property type="component" value="Unassembled WGS sequence"/>
</dbReference>
<dbReference type="RefSeq" id="WP_204926160.1">
    <property type="nucleotide sequence ID" value="NZ_JAFEUC010000008.1"/>
</dbReference>
<feature type="compositionally biased region" description="Basic and acidic residues" evidence="1">
    <location>
        <begin position="391"/>
        <end position="401"/>
    </location>
</feature>
<keyword evidence="3" id="KW-0489">Methyltransferase</keyword>
<evidence type="ECO:0000256" key="1">
    <source>
        <dbReference type="SAM" id="MobiDB-lite"/>
    </source>
</evidence>
<evidence type="ECO:0000313" key="4">
    <source>
        <dbReference type="Proteomes" id="UP001518872"/>
    </source>
</evidence>
<dbReference type="EMBL" id="JAFEUC010000008">
    <property type="protein sequence ID" value="MBM7078268.1"/>
    <property type="molecule type" value="Genomic_DNA"/>
</dbReference>
<feature type="region of interest" description="Disordered" evidence="1">
    <location>
        <begin position="391"/>
        <end position="422"/>
    </location>
</feature>
<proteinExistence type="predicted"/>
<dbReference type="SUPFAM" id="SSF53335">
    <property type="entry name" value="S-adenosyl-L-methionine-dependent methyltransferases"/>
    <property type="match status" value="1"/>
</dbReference>
<dbReference type="Pfam" id="PF13649">
    <property type="entry name" value="Methyltransf_25"/>
    <property type="match status" value="1"/>
</dbReference>
<sequence>MPMGGQDEGPGRRSPADLIERARRASLFYRASYEGTDPHQVRLPAAAGDELIQGIAAGVDTELCQIVPFAAAGQSSQAPFSRAVWRQLAARCVVQRLYLVPTGGVDTDEVDRQIVEDRHHKLQAFSVPISLAGEMATVPMNDMWLIDRSVVVRQETGTDGLASWVVTGNSEEVDRARRLWEELMGRRCAPTTVARQYPAGPELTRWILRSASMLYAMAPMSCTTSHFDRKSCVWYHSAWQYLRLFDMVSSPNWHATFYTTQLVEAVRGGARRILISGAADYTMLAFVLDAARALTGRLPDDLDVHALDLCETPLLACRWYAAQVGAEVTVHRRDITRPDQVDELADDGFDLVVTDAFLTRFDRRAVDTVLQSWSRLLRPGGRVITTVRLHPENEWPRRGPEPLDEDGEAAEEEPQQGGQPRMTNLVDDFELRFRERAAGWRTLLPVELEELSRAARRYAAQMTSNDLGDAAEVQEAFRRSGFRLSTCDVGRVGGELVGTEYIRLTADSSSDRTVTSG</sequence>
<dbReference type="Gene3D" id="3.40.50.150">
    <property type="entry name" value="Vaccinia Virus protein VP39"/>
    <property type="match status" value="1"/>
</dbReference>
<gene>
    <name evidence="3" type="ORF">JQX11_18245</name>
</gene>
<dbReference type="CDD" id="cd02440">
    <property type="entry name" value="AdoMet_MTases"/>
    <property type="match status" value="1"/>
</dbReference>
<keyword evidence="3" id="KW-0808">Transferase</keyword>
<name>A0ABS2IVH0_9ACTN</name>